<dbReference type="Pfam" id="PF26147">
    <property type="entry name" value="AB_HYDROLASE_YMC0-YMC35"/>
    <property type="match status" value="1"/>
</dbReference>
<name>A0A2J6T7R7_9HELO</name>
<feature type="compositionally biased region" description="Polar residues" evidence="1">
    <location>
        <begin position="409"/>
        <end position="421"/>
    </location>
</feature>
<feature type="compositionally biased region" description="Polar residues" evidence="1">
    <location>
        <begin position="66"/>
        <end position="75"/>
    </location>
</feature>
<dbReference type="InterPro" id="IPR058933">
    <property type="entry name" value="YMC020W-like_ab_hydrolase"/>
</dbReference>
<feature type="region of interest" description="Disordered" evidence="1">
    <location>
        <begin position="100"/>
        <end position="432"/>
    </location>
</feature>
<dbReference type="EMBL" id="KZ613817">
    <property type="protein sequence ID" value="PMD59062.1"/>
    <property type="molecule type" value="Genomic_DNA"/>
</dbReference>
<feature type="compositionally biased region" description="Low complexity" evidence="1">
    <location>
        <begin position="266"/>
        <end position="278"/>
    </location>
</feature>
<dbReference type="PANTHER" id="PTHR47349:SF1">
    <property type="entry name" value="AER328WP"/>
    <property type="match status" value="1"/>
</dbReference>
<feature type="compositionally biased region" description="Basic and acidic residues" evidence="1">
    <location>
        <begin position="42"/>
        <end position="55"/>
    </location>
</feature>
<feature type="compositionally biased region" description="Basic residues" evidence="1">
    <location>
        <begin position="1"/>
        <end position="10"/>
    </location>
</feature>
<dbReference type="Proteomes" id="UP000235371">
    <property type="component" value="Unassembled WGS sequence"/>
</dbReference>
<feature type="compositionally biased region" description="Basic residues" evidence="1">
    <location>
        <begin position="383"/>
        <end position="392"/>
    </location>
</feature>
<dbReference type="GeneID" id="36591326"/>
<feature type="compositionally biased region" description="Basic and acidic residues" evidence="1">
    <location>
        <begin position="149"/>
        <end position="160"/>
    </location>
</feature>
<evidence type="ECO:0000313" key="4">
    <source>
        <dbReference type="Proteomes" id="UP000235371"/>
    </source>
</evidence>
<accession>A0A2J6T7R7</accession>
<evidence type="ECO:0000313" key="3">
    <source>
        <dbReference type="EMBL" id="PMD59062.1"/>
    </source>
</evidence>
<feature type="compositionally biased region" description="Basic and acidic residues" evidence="1">
    <location>
        <begin position="334"/>
        <end position="350"/>
    </location>
</feature>
<evidence type="ECO:0000259" key="2">
    <source>
        <dbReference type="Pfam" id="PF26147"/>
    </source>
</evidence>
<feature type="compositionally biased region" description="Polar residues" evidence="1">
    <location>
        <begin position="162"/>
        <end position="179"/>
    </location>
</feature>
<dbReference type="RefSeq" id="XP_024735966.1">
    <property type="nucleotide sequence ID" value="XM_024883249.1"/>
</dbReference>
<organism evidence="3 4">
    <name type="scientific">Hyaloscypha bicolor E</name>
    <dbReference type="NCBI Taxonomy" id="1095630"/>
    <lineage>
        <taxon>Eukaryota</taxon>
        <taxon>Fungi</taxon>
        <taxon>Dikarya</taxon>
        <taxon>Ascomycota</taxon>
        <taxon>Pezizomycotina</taxon>
        <taxon>Leotiomycetes</taxon>
        <taxon>Helotiales</taxon>
        <taxon>Hyaloscyphaceae</taxon>
        <taxon>Hyaloscypha</taxon>
        <taxon>Hyaloscypha bicolor</taxon>
    </lineage>
</organism>
<proteinExistence type="predicted"/>
<dbReference type="PANTHER" id="PTHR47349">
    <property type="entry name" value="CHROMOSOME 8, WHOLE GENOME SHOTGUN SEQUENCE"/>
    <property type="match status" value="1"/>
</dbReference>
<feature type="compositionally biased region" description="Polar residues" evidence="1">
    <location>
        <begin position="242"/>
        <end position="265"/>
    </location>
</feature>
<dbReference type="OrthoDB" id="5598028at2759"/>
<feature type="domain" description="YMC020W-like alpha/beta hydrolase" evidence="2">
    <location>
        <begin position="433"/>
        <end position="785"/>
    </location>
</feature>
<feature type="compositionally biased region" description="Basic and acidic residues" evidence="1">
    <location>
        <begin position="302"/>
        <end position="311"/>
    </location>
</feature>
<feature type="region of interest" description="Disordered" evidence="1">
    <location>
        <begin position="1"/>
        <end position="83"/>
    </location>
</feature>
<protein>
    <recommendedName>
        <fullName evidence="2">YMC020W-like alpha/beta hydrolase domain-containing protein</fullName>
    </recommendedName>
</protein>
<dbReference type="AlphaFoldDB" id="A0A2J6T7R7"/>
<dbReference type="InParanoid" id="A0A2J6T7R7"/>
<dbReference type="InterPro" id="IPR058934">
    <property type="entry name" value="YMC020W-like"/>
</dbReference>
<evidence type="ECO:0000256" key="1">
    <source>
        <dbReference type="SAM" id="MobiDB-lite"/>
    </source>
</evidence>
<reference evidence="3 4" key="1">
    <citation type="submission" date="2016-04" db="EMBL/GenBank/DDBJ databases">
        <title>A degradative enzymes factory behind the ericoid mycorrhizal symbiosis.</title>
        <authorList>
            <consortium name="DOE Joint Genome Institute"/>
            <person name="Martino E."/>
            <person name="Morin E."/>
            <person name="Grelet G."/>
            <person name="Kuo A."/>
            <person name="Kohler A."/>
            <person name="Daghino S."/>
            <person name="Barry K."/>
            <person name="Choi C."/>
            <person name="Cichocki N."/>
            <person name="Clum A."/>
            <person name="Copeland A."/>
            <person name="Hainaut M."/>
            <person name="Haridas S."/>
            <person name="Labutti K."/>
            <person name="Lindquist E."/>
            <person name="Lipzen A."/>
            <person name="Khouja H.-R."/>
            <person name="Murat C."/>
            <person name="Ohm R."/>
            <person name="Olson A."/>
            <person name="Spatafora J."/>
            <person name="Veneault-Fourrey C."/>
            <person name="Henrissat B."/>
            <person name="Grigoriev I."/>
            <person name="Martin F."/>
            <person name="Perotto S."/>
        </authorList>
    </citation>
    <scope>NUCLEOTIDE SEQUENCE [LARGE SCALE GENOMIC DNA]</scope>
    <source>
        <strain evidence="3 4">E</strain>
    </source>
</reference>
<keyword evidence="4" id="KW-1185">Reference proteome</keyword>
<sequence length="826" mass="89296">MGPSRKRARTKPPSVDESTAAIPSHPPPVVAEESTIKTSTPEADKHSDVVNKEEDTPTPLKVVKPESSSSNQVKPKSNWYGTWPRKSTALTQVARETILANKPANGAAPADLSRFEPKKSPAVTAARPPSMYLGKGKETLDITMGGTLDEDKAADKDKQAVEPSSTGDVEMSGSTNVTEDTVPHSHASRPENAPESGPDAPRPATSSGWLGGWLTRPSLQASTALDKDPSSVESKGVEQPPTIESQPTQPKQSTTETRSQDTSQDTPATITAPTTSTSWFGLWSTAAPSAVTEAPKEQIPVKLKDCDRDTVMEDAPPPAKAAAGSSWAFWSTDPPKKAVETSETNSEDKGQLAVAGEPSQSNPEPAKVTTVKESTSVKENKKVSPKTTKRGRPNSVELSEATRKVAQLDPTSSKGTPSQSPAPAKTSPPNLLIPSVRSTYKLVENPSILQQIARLLLHGHQEPMKHVSLVKDPPKIKKALAIGIHGLFPAPLLRTIIGQPTGTSIKFANHAAAAIRRWTDKNGSVECEIEKVALEGEGKIAERVDNLWKLLLNWIDHVRKADFILVACHSQGVPVAVMLVAKLVEFGVVSNGKIGICAMAGVSLGPFPDYKSKLFSGSAGELFEFADPESSVSKRYEDALRITVKYGVRITYCGSIDDQLVSMESSIFSPVSHPYIYRAVFVDGRIHAPDFLSHLVGFALKLRNLGVSDHGLIRELSAPLAGSLYTGEGHSRLYDDGKVYDFAVEYALETTSVGDVSLQMKKYGIPTNANPYVLPWTMRGILEEDFVKTELHTEVIELLKQFDDWKPATKVLKDVKYRLEAVRSKL</sequence>
<gene>
    <name evidence="3" type="ORF">K444DRAFT_630693</name>
</gene>